<feature type="compositionally biased region" description="Basic and acidic residues" evidence="4">
    <location>
        <begin position="1"/>
        <end position="10"/>
    </location>
</feature>
<dbReference type="CDD" id="cd06307">
    <property type="entry name" value="PBP1_sugar_binding"/>
    <property type="match status" value="1"/>
</dbReference>
<dbReference type="SMART" id="SM00354">
    <property type="entry name" value="HTH_LACI"/>
    <property type="match status" value="1"/>
</dbReference>
<evidence type="ECO:0000313" key="6">
    <source>
        <dbReference type="EMBL" id="KHQ54080.1"/>
    </source>
</evidence>
<dbReference type="STRING" id="561184.SAMN05216376_101512"/>
<evidence type="ECO:0000256" key="2">
    <source>
        <dbReference type="ARBA" id="ARBA00023125"/>
    </source>
</evidence>
<dbReference type="PATRIC" id="fig|1515334.3.peg.1311"/>
<keyword evidence="3" id="KW-0804">Transcription</keyword>
<dbReference type="SUPFAM" id="SSF47413">
    <property type="entry name" value="lambda repressor-like DNA-binding domains"/>
    <property type="match status" value="1"/>
</dbReference>
<dbReference type="Gene3D" id="3.40.50.2300">
    <property type="match status" value="2"/>
</dbReference>
<protein>
    <submittedName>
        <fullName evidence="6">Putative transcriptional regulator, LacI family</fullName>
    </submittedName>
</protein>
<proteinExistence type="predicted"/>
<keyword evidence="1" id="KW-0805">Transcription regulation</keyword>
<dbReference type="PANTHER" id="PTHR30146:SF152">
    <property type="entry name" value="TRANSCRIPTIONAL REGULATORY PROTEIN"/>
    <property type="match status" value="1"/>
</dbReference>
<dbReference type="InterPro" id="IPR025997">
    <property type="entry name" value="SBP_2_dom"/>
</dbReference>
<dbReference type="Pfam" id="PF00356">
    <property type="entry name" value="LacI"/>
    <property type="match status" value="1"/>
</dbReference>
<dbReference type="Gene3D" id="1.10.260.40">
    <property type="entry name" value="lambda repressor-like DNA-binding domains"/>
    <property type="match status" value="1"/>
</dbReference>
<dbReference type="Pfam" id="PF13407">
    <property type="entry name" value="Peripla_BP_4"/>
    <property type="match status" value="1"/>
</dbReference>
<dbReference type="OrthoDB" id="9805774at2"/>
<dbReference type="GO" id="GO:0000976">
    <property type="term" value="F:transcription cis-regulatory region binding"/>
    <property type="evidence" value="ECO:0007669"/>
    <property type="project" value="TreeGrafter"/>
</dbReference>
<dbReference type="EMBL" id="JSUQ01000004">
    <property type="protein sequence ID" value="KHQ54080.1"/>
    <property type="molecule type" value="Genomic_DNA"/>
</dbReference>
<dbReference type="GO" id="GO:0003700">
    <property type="term" value="F:DNA-binding transcription factor activity"/>
    <property type="evidence" value="ECO:0007669"/>
    <property type="project" value="TreeGrafter"/>
</dbReference>
<dbReference type="PANTHER" id="PTHR30146">
    <property type="entry name" value="LACI-RELATED TRANSCRIPTIONAL REPRESSOR"/>
    <property type="match status" value="1"/>
</dbReference>
<dbReference type="PROSITE" id="PS50932">
    <property type="entry name" value="HTH_LACI_2"/>
    <property type="match status" value="1"/>
</dbReference>
<evidence type="ECO:0000256" key="3">
    <source>
        <dbReference type="ARBA" id="ARBA00023163"/>
    </source>
</evidence>
<feature type="region of interest" description="Disordered" evidence="4">
    <location>
        <begin position="1"/>
        <end position="20"/>
    </location>
</feature>
<reference evidence="6 7" key="1">
    <citation type="submission" date="2014-10" db="EMBL/GenBank/DDBJ databases">
        <title>Genome sequence of Ponticoccus sp. strain UMTAT08 isolated from clonal culture of toxic dinoflagellate Alexandrium tamiyavanichii.</title>
        <authorList>
            <person name="Gan H.Y."/>
            <person name="Muhd D.-D."/>
            <person name="Mohd Noor M.E."/>
            <person name="Yeong Y.S."/>
            <person name="Usup G."/>
        </authorList>
    </citation>
    <scope>NUCLEOTIDE SEQUENCE [LARGE SCALE GENOMIC DNA]</scope>
    <source>
        <strain evidence="6 7">UMTAT08</strain>
    </source>
</reference>
<comment type="caution">
    <text evidence="6">The sequence shown here is derived from an EMBL/GenBank/DDBJ whole genome shotgun (WGS) entry which is preliminary data.</text>
</comment>
<name>A0A0B3RSW7_9RHOB</name>
<dbReference type="CDD" id="cd01392">
    <property type="entry name" value="HTH_LacI"/>
    <property type="match status" value="1"/>
</dbReference>
<evidence type="ECO:0000256" key="4">
    <source>
        <dbReference type="SAM" id="MobiDB-lite"/>
    </source>
</evidence>
<organism evidence="6 7">
    <name type="scientific">Mameliella alba</name>
    <dbReference type="NCBI Taxonomy" id="561184"/>
    <lineage>
        <taxon>Bacteria</taxon>
        <taxon>Pseudomonadati</taxon>
        <taxon>Pseudomonadota</taxon>
        <taxon>Alphaproteobacteria</taxon>
        <taxon>Rhodobacterales</taxon>
        <taxon>Roseobacteraceae</taxon>
        <taxon>Mameliella</taxon>
    </lineage>
</organism>
<dbReference type="InterPro" id="IPR010982">
    <property type="entry name" value="Lambda_DNA-bd_dom_sf"/>
</dbReference>
<accession>A0A0B3RSW7</accession>
<dbReference type="AlphaFoldDB" id="A0A0B3RSW7"/>
<keyword evidence="2" id="KW-0238">DNA-binding</keyword>
<keyword evidence="7" id="KW-1185">Reference proteome</keyword>
<evidence type="ECO:0000259" key="5">
    <source>
        <dbReference type="PROSITE" id="PS50932"/>
    </source>
</evidence>
<dbReference type="InterPro" id="IPR028082">
    <property type="entry name" value="Peripla_BP_I"/>
</dbReference>
<feature type="domain" description="HTH lacI-type" evidence="5">
    <location>
        <begin position="21"/>
        <end position="74"/>
    </location>
</feature>
<dbReference type="RefSeq" id="WP_052244331.1">
    <property type="nucleotide sequence ID" value="NZ_JSUQ01000004.1"/>
</dbReference>
<gene>
    <name evidence="6" type="ORF">OA50_01308</name>
</gene>
<evidence type="ECO:0000256" key="1">
    <source>
        <dbReference type="ARBA" id="ARBA00023015"/>
    </source>
</evidence>
<sequence>MPSGGDRKITGQDAKSGWKGPTIQQVAEVSGVGVATVDRVLNNRPGVREKTRQRVRAAFDKLRLERLNAPSLRIALHCESGESFNAAVESAVQKLHRKEPGITLSSTYSVTNDLDANLFAADLLDQGKEADGSIVVAREHPAINSAIRQLRRLGKPVVCLTTDLPSSRRSAYVGNDQSEAGAVAAQVIGRALPRVPGQILLIMSVAYRCQKEREMGFRRVLRAGFPHLRIEERLFTDERPETMRSQLVSHFESNGVPPAIYNVAGANRGVAQALDVTGEAPATLFVGHELTPVTQRLLQAGTMDFVVSHDFEAELTQAVRWITDSRNGVESEPAPSQIMLHTRFNCSV</sequence>
<dbReference type="Proteomes" id="UP000030960">
    <property type="component" value="Unassembled WGS sequence"/>
</dbReference>
<dbReference type="InterPro" id="IPR000843">
    <property type="entry name" value="HTH_LacI"/>
</dbReference>
<evidence type="ECO:0000313" key="7">
    <source>
        <dbReference type="Proteomes" id="UP000030960"/>
    </source>
</evidence>
<dbReference type="SUPFAM" id="SSF53822">
    <property type="entry name" value="Periplasmic binding protein-like I"/>
    <property type="match status" value="1"/>
</dbReference>